<evidence type="ECO:0000256" key="2">
    <source>
        <dbReference type="ARBA" id="ARBA00038211"/>
    </source>
</evidence>
<evidence type="ECO:0000313" key="4">
    <source>
        <dbReference type="EMBL" id="CUV06061.1"/>
    </source>
</evidence>
<dbReference type="VEuPathDB" id="CryptoDB:ChTU502y2012_385g0240"/>
<accession>A0A0S4TF09</accession>
<sequence>MTWNTNLLESKLKEAERVSWKLFKTGICKCCDPNKLIKSKILTGGLSNILVLISISIDSFCEDMKRINKNILIPNLKVRFYSEERKIFVNEKREQLIQNLLANAGIIKPILQYFQGGQIEEFVEGRTLEVEDLRNRKTYIQVAKKIASLHSTKISQDILENICLEYNSEIHQGLGDVPYSESNNKSISILWPTLDKWASLSEESFKLNHGKYQTCINFEKLRILICKLKKSLYSDTLSKLTCSIVVSHSDLLPGNIIETLNNNYTFIDYEFSGTMECVFDIGNHLCEWAGFTCNWEYLPNDETISEFLKYYIAGLSSNKFKENRFESKKDEAVSNTNLGIKKDELENNYQCINHEKKEAFEFENSDSSLTIKSYVKAVKTCMVISNIFWGLWGICKFDIRSNNSSNSVFDYRSYAYRKLESINTQPYFRDILKGIDQDIEFPVF</sequence>
<comment type="pathway">
    <text evidence="1">Phospholipid metabolism; phosphatidylethanolamine biosynthesis; phosphatidylethanolamine from ethanolamine: step 1/3.</text>
</comment>
<dbReference type="VEuPathDB" id="CryptoDB:GY17_00002952"/>
<dbReference type="Pfam" id="PF01633">
    <property type="entry name" value="Choline_kinase"/>
    <property type="match status" value="1"/>
</dbReference>
<protein>
    <recommendedName>
        <fullName evidence="3">ethanolamine kinase</fullName>
        <ecNumber evidence="3">2.7.1.82</ecNumber>
    </recommendedName>
</protein>
<dbReference type="PANTHER" id="PTHR22603:SF66">
    <property type="entry name" value="ETHANOLAMINE KINASE"/>
    <property type="match status" value="1"/>
</dbReference>
<dbReference type="Gene3D" id="3.90.1200.10">
    <property type="match status" value="1"/>
</dbReference>
<comment type="similarity">
    <text evidence="2">Belongs to the choline/ethanolamine kinase family.</text>
</comment>
<dbReference type="VEuPathDB" id="CryptoDB:CHUDEA5_720"/>
<dbReference type="GO" id="GO:0006646">
    <property type="term" value="P:phosphatidylethanolamine biosynthetic process"/>
    <property type="evidence" value="ECO:0007669"/>
    <property type="project" value="TreeGrafter"/>
</dbReference>
<dbReference type="EMBL" id="LN877951">
    <property type="protein sequence ID" value="CUV06061.1"/>
    <property type="molecule type" value="Genomic_DNA"/>
</dbReference>
<dbReference type="VEuPathDB" id="CryptoDB:Chro.50319"/>
<dbReference type="GO" id="GO:0004305">
    <property type="term" value="F:ethanolamine kinase activity"/>
    <property type="evidence" value="ECO:0007669"/>
    <property type="project" value="UniProtKB-EC"/>
</dbReference>
<reference evidence="4" key="1">
    <citation type="submission" date="2015-08" db="EMBL/GenBank/DDBJ databases">
        <authorList>
            <person name="Babu N.S."/>
            <person name="Beckwith C.J."/>
            <person name="Beseler K.G."/>
            <person name="Brison A."/>
            <person name="Carone J.V."/>
            <person name="Caskin T.P."/>
            <person name="Diamond M."/>
            <person name="Durham M.E."/>
            <person name="Foxe J.M."/>
            <person name="Go M."/>
            <person name="Henderson B.A."/>
            <person name="Jones I.B."/>
            <person name="McGettigan J.A."/>
            <person name="Micheletti S.J."/>
            <person name="Nasrallah M.E."/>
            <person name="Ortiz D."/>
            <person name="Piller C.R."/>
            <person name="Privatt S.R."/>
            <person name="Schneider S.L."/>
            <person name="Sharp S."/>
            <person name="Smith T.C."/>
            <person name="Stanton J.D."/>
            <person name="Ullery H.E."/>
            <person name="Wilson R.J."/>
            <person name="Serrano M.G."/>
            <person name="Buck G."/>
            <person name="Lee V."/>
            <person name="Wang Y."/>
            <person name="Carvalho R."/>
            <person name="Voegtly L."/>
            <person name="Shi R."/>
            <person name="Duckworth R."/>
            <person name="Johnson A."/>
            <person name="Loviza R."/>
            <person name="Walstead R."/>
            <person name="Shah Z."/>
            <person name="Kiflezghi M."/>
            <person name="Wade K."/>
            <person name="Ball S.L."/>
            <person name="Bradley K.W."/>
            <person name="Asai D.J."/>
            <person name="Bowman C.A."/>
            <person name="Russell D.A."/>
            <person name="Pope W.H."/>
            <person name="Jacobs-Sera D."/>
            <person name="Hendrix R.W."/>
            <person name="Hatfull G.F."/>
        </authorList>
    </citation>
    <scope>NUCLEOTIDE SEQUENCE [LARGE SCALE GENOMIC DNA]</scope>
</reference>
<dbReference type="AlphaFoldDB" id="A0A0S4TF09"/>
<organism evidence="4">
    <name type="scientific">Cryptosporidium hominis</name>
    <dbReference type="NCBI Taxonomy" id="237895"/>
    <lineage>
        <taxon>Eukaryota</taxon>
        <taxon>Sar</taxon>
        <taxon>Alveolata</taxon>
        <taxon>Apicomplexa</taxon>
        <taxon>Conoidasida</taxon>
        <taxon>Coccidia</taxon>
        <taxon>Eucoccidiorida</taxon>
        <taxon>Eimeriorina</taxon>
        <taxon>Cryptosporidiidae</taxon>
        <taxon>Cryptosporidium</taxon>
    </lineage>
</organism>
<dbReference type="Proteomes" id="UP000199752">
    <property type="component" value="Chromosome 5"/>
</dbReference>
<dbReference type="EC" id="2.7.1.82" evidence="3"/>
<evidence type="ECO:0000256" key="3">
    <source>
        <dbReference type="ARBA" id="ARBA00038874"/>
    </source>
</evidence>
<gene>
    <name evidence="4" type="ORF">CHUDEA5_720</name>
</gene>
<dbReference type="InterPro" id="IPR011009">
    <property type="entry name" value="Kinase-like_dom_sf"/>
</dbReference>
<dbReference type="GO" id="GO:0005737">
    <property type="term" value="C:cytoplasm"/>
    <property type="evidence" value="ECO:0007669"/>
    <property type="project" value="TreeGrafter"/>
</dbReference>
<dbReference type="SUPFAM" id="SSF56112">
    <property type="entry name" value="Protein kinase-like (PK-like)"/>
    <property type="match status" value="1"/>
</dbReference>
<evidence type="ECO:0000256" key="1">
    <source>
        <dbReference type="ARBA" id="ARBA00037883"/>
    </source>
</evidence>
<proteinExistence type="inferred from homology"/>
<dbReference type="OrthoDB" id="10267235at2759"/>
<dbReference type="PANTHER" id="PTHR22603">
    <property type="entry name" value="CHOLINE/ETHANOALAMINE KINASE"/>
    <property type="match status" value="1"/>
</dbReference>
<name>A0A0S4TF09_CRYHO</name>